<dbReference type="RefSeq" id="WP_309202804.1">
    <property type="nucleotide sequence ID" value="NZ_CP133548.1"/>
</dbReference>
<evidence type="ECO:0000256" key="3">
    <source>
        <dbReference type="ARBA" id="ARBA00018024"/>
    </source>
</evidence>
<comment type="similarity">
    <text evidence="2 5">Belongs to the FliE family.</text>
</comment>
<evidence type="ECO:0000313" key="6">
    <source>
        <dbReference type="EMBL" id="WMS87662.1"/>
    </source>
</evidence>
<dbReference type="GO" id="GO:0071973">
    <property type="term" value="P:bacterial-type flagellum-dependent cell motility"/>
    <property type="evidence" value="ECO:0007669"/>
    <property type="project" value="InterPro"/>
</dbReference>
<dbReference type="GO" id="GO:0009425">
    <property type="term" value="C:bacterial-type flagellum basal body"/>
    <property type="evidence" value="ECO:0007669"/>
    <property type="project" value="UniProtKB-SubCell"/>
</dbReference>
<keyword evidence="6" id="KW-0969">Cilium</keyword>
<dbReference type="EMBL" id="CP133548">
    <property type="protein sequence ID" value="WMS87662.1"/>
    <property type="molecule type" value="Genomic_DNA"/>
</dbReference>
<sequence length="105" mass="11088">MTQITPQQLLAQMRQLTAAAQNTTQPTAGTQNQAFTSALSDALKTVNDYQSQAAAAANRIESGDGGVSLVKAMIASQKSSVAFDAAVQVRNRVVSAYQDIMNMPI</sequence>
<dbReference type="PANTHER" id="PTHR34653:SF1">
    <property type="entry name" value="FLAGELLAR HOOK-BASAL BODY COMPLEX PROTEIN FLIE"/>
    <property type="match status" value="1"/>
</dbReference>
<keyword evidence="6" id="KW-0966">Cell projection</keyword>
<keyword evidence="6" id="KW-0282">Flagellum</keyword>
<reference evidence="6 7" key="1">
    <citation type="submission" date="2023-08" db="EMBL/GenBank/DDBJ databases">
        <title>Pleionea litopenaei sp. nov., isolated from stomach of juvenile Litopenaeus vannamei.</title>
        <authorList>
            <person name="Rho A.M."/>
            <person name="Hwang C.Y."/>
        </authorList>
    </citation>
    <scope>NUCLEOTIDE SEQUENCE [LARGE SCALE GENOMIC DNA]</scope>
    <source>
        <strain evidence="6 7">HL-JVS1</strain>
    </source>
</reference>
<dbReference type="Pfam" id="PF02049">
    <property type="entry name" value="FliE"/>
    <property type="match status" value="1"/>
</dbReference>
<organism evidence="6 7">
    <name type="scientific">Pleionea litopenaei</name>
    <dbReference type="NCBI Taxonomy" id="3070815"/>
    <lineage>
        <taxon>Bacteria</taxon>
        <taxon>Pseudomonadati</taxon>
        <taxon>Pseudomonadota</taxon>
        <taxon>Gammaproteobacteria</taxon>
        <taxon>Oceanospirillales</taxon>
        <taxon>Pleioneaceae</taxon>
        <taxon>Pleionea</taxon>
    </lineage>
</organism>
<proteinExistence type="inferred from homology"/>
<gene>
    <name evidence="5 6" type="primary">fliE</name>
    <name evidence="6" type="ORF">Q9312_01755</name>
</gene>
<keyword evidence="4 5" id="KW-0975">Bacterial flagellum</keyword>
<keyword evidence="7" id="KW-1185">Reference proteome</keyword>
<evidence type="ECO:0000256" key="5">
    <source>
        <dbReference type="HAMAP-Rule" id="MF_00724"/>
    </source>
</evidence>
<comment type="subcellular location">
    <subcellularLocation>
        <location evidence="1 5">Bacterial flagellum basal body</location>
    </subcellularLocation>
</comment>
<accession>A0AA51RU63</accession>
<dbReference type="PANTHER" id="PTHR34653">
    <property type="match status" value="1"/>
</dbReference>
<dbReference type="NCBIfam" id="TIGR00205">
    <property type="entry name" value="fliE"/>
    <property type="match status" value="1"/>
</dbReference>
<dbReference type="Proteomes" id="UP001239782">
    <property type="component" value="Chromosome"/>
</dbReference>
<name>A0AA51RU63_9GAMM</name>
<evidence type="ECO:0000256" key="1">
    <source>
        <dbReference type="ARBA" id="ARBA00004117"/>
    </source>
</evidence>
<evidence type="ECO:0000256" key="4">
    <source>
        <dbReference type="ARBA" id="ARBA00023143"/>
    </source>
</evidence>
<dbReference type="HAMAP" id="MF_00724">
    <property type="entry name" value="FliE"/>
    <property type="match status" value="1"/>
</dbReference>
<evidence type="ECO:0000256" key="2">
    <source>
        <dbReference type="ARBA" id="ARBA00009272"/>
    </source>
</evidence>
<protein>
    <recommendedName>
        <fullName evidence="3 5">Flagellar hook-basal body complex protein FliE</fullName>
    </recommendedName>
</protein>
<dbReference type="GO" id="GO:0003774">
    <property type="term" value="F:cytoskeletal motor activity"/>
    <property type="evidence" value="ECO:0007669"/>
    <property type="project" value="InterPro"/>
</dbReference>
<evidence type="ECO:0000313" key="7">
    <source>
        <dbReference type="Proteomes" id="UP001239782"/>
    </source>
</evidence>
<dbReference type="KEGG" id="plei:Q9312_01755"/>
<dbReference type="PRINTS" id="PR01006">
    <property type="entry name" value="FLGHOOKFLIE"/>
</dbReference>
<dbReference type="GO" id="GO:0005198">
    <property type="term" value="F:structural molecule activity"/>
    <property type="evidence" value="ECO:0007669"/>
    <property type="project" value="UniProtKB-UniRule"/>
</dbReference>
<dbReference type="AlphaFoldDB" id="A0AA51RU63"/>
<dbReference type="InterPro" id="IPR001624">
    <property type="entry name" value="FliE"/>
</dbReference>